<keyword evidence="4" id="KW-1003">Cell membrane</keyword>
<gene>
    <name evidence="11" type="ORF">ACFSC7_04140</name>
</gene>
<evidence type="ECO:0000313" key="11">
    <source>
        <dbReference type="EMBL" id="MFD1694693.1"/>
    </source>
</evidence>
<proteinExistence type="inferred from homology"/>
<keyword evidence="6 8" id="KW-1133">Transmembrane helix</keyword>
<feature type="transmembrane region" description="Helical" evidence="8">
    <location>
        <begin position="33"/>
        <end position="51"/>
    </location>
</feature>
<evidence type="ECO:0000256" key="4">
    <source>
        <dbReference type="ARBA" id="ARBA00022475"/>
    </source>
</evidence>
<evidence type="ECO:0000256" key="5">
    <source>
        <dbReference type="ARBA" id="ARBA00022692"/>
    </source>
</evidence>
<dbReference type="InterPro" id="IPR004812">
    <property type="entry name" value="Efflux_drug-R_Bcr/CmlA"/>
</dbReference>
<feature type="transmembrane region" description="Helical" evidence="8">
    <location>
        <begin position="123"/>
        <end position="144"/>
    </location>
</feature>
<dbReference type="Gene3D" id="1.20.1720.10">
    <property type="entry name" value="Multidrug resistance protein D"/>
    <property type="match status" value="1"/>
</dbReference>
<evidence type="ECO:0000256" key="7">
    <source>
        <dbReference type="ARBA" id="ARBA00023136"/>
    </source>
</evidence>
<evidence type="ECO:0000256" key="8">
    <source>
        <dbReference type="RuleBase" id="RU365088"/>
    </source>
</evidence>
<evidence type="ECO:0000256" key="2">
    <source>
        <dbReference type="ARBA" id="ARBA00006236"/>
    </source>
</evidence>
<feature type="transmembrane region" description="Helical" evidence="8">
    <location>
        <begin position="272"/>
        <end position="289"/>
    </location>
</feature>
<dbReference type="PROSITE" id="PS00216">
    <property type="entry name" value="SUGAR_TRANSPORT_1"/>
    <property type="match status" value="1"/>
</dbReference>
<dbReference type="InterPro" id="IPR036259">
    <property type="entry name" value="MFS_trans_sf"/>
</dbReference>
<comment type="caution">
    <text evidence="11">The sequence shown here is derived from an EMBL/GenBank/DDBJ whole genome shotgun (WGS) entry which is preliminary data.</text>
</comment>
<evidence type="ECO:0000256" key="1">
    <source>
        <dbReference type="ARBA" id="ARBA00004651"/>
    </source>
</evidence>
<dbReference type="Proteomes" id="UP001597327">
    <property type="component" value="Unassembled WGS sequence"/>
</dbReference>
<dbReference type="PANTHER" id="PTHR23502">
    <property type="entry name" value="MAJOR FACILITATOR SUPERFAMILY"/>
    <property type="match status" value="1"/>
</dbReference>
<dbReference type="NCBIfam" id="TIGR00710">
    <property type="entry name" value="efflux_Bcr_CflA"/>
    <property type="match status" value="1"/>
</dbReference>
<feature type="transmembrane region" description="Helical" evidence="8">
    <location>
        <begin position="328"/>
        <end position="349"/>
    </location>
</feature>
<dbReference type="PANTHER" id="PTHR23502:SF132">
    <property type="entry name" value="POLYAMINE TRANSPORTER 2-RELATED"/>
    <property type="match status" value="1"/>
</dbReference>
<keyword evidence="12" id="KW-1185">Reference proteome</keyword>
<dbReference type="InterPro" id="IPR005829">
    <property type="entry name" value="Sugar_transporter_CS"/>
</dbReference>
<dbReference type="InterPro" id="IPR011701">
    <property type="entry name" value="MFS"/>
</dbReference>
<accession>A0ABW4JTC7</accession>
<dbReference type="EMBL" id="JBHUFA010000001">
    <property type="protein sequence ID" value="MFD1694693.1"/>
    <property type="molecule type" value="Genomic_DNA"/>
</dbReference>
<feature type="transmembrane region" description="Helical" evidence="8">
    <location>
        <begin position="98"/>
        <end position="117"/>
    </location>
</feature>
<keyword evidence="3 8" id="KW-0813">Transport</keyword>
<evidence type="ECO:0000256" key="3">
    <source>
        <dbReference type="ARBA" id="ARBA00022448"/>
    </source>
</evidence>
<feature type="region of interest" description="Disordered" evidence="9">
    <location>
        <begin position="1"/>
        <end position="27"/>
    </location>
</feature>
<sequence length="424" mass="44209">MTHAPRSLDGVKAPVSGGGDPAGQDGARKTPPLLMLIVVSAIAPISMNMYLPSMGHLAEVFGTTSGMVQLTMSLYFVAVALAQIVIGPLSDRYGRRPVLLAGMALYCAGSLACLLVTSIEGLIAARMIQAAGGCSGLVLSRAIVRDLYDRDTTASMLGYVTMGMAIGPMCAPLIGGTLQDLVGWQGSFWLMLVLGLATLAVAALRLHETHFTRSESLKLGQLAGSFVSLLREPLFVAYGVTIMCASSTYFAYLGGMPFLAAGRLAMSPQVMGLYFMTLAFGYIAGNFLSGRYARRIGPSRMVLIGASLPLVGIVAFTGFVAADLYQPLFLFAPMFFVGIGNGLCLPSAISGAVSVRPDLAGAASGLTGSLQMGLGAFSSALVAHLISTDRFADTAWPMVIVMGACVALALAGVAQARRLERTRP</sequence>
<comment type="subcellular location">
    <subcellularLocation>
        <location evidence="8">Cell inner membrane</location>
        <topology evidence="8">Multi-pass membrane protein</topology>
    </subcellularLocation>
    <subcellularLocation>
        <location evidence="1">Cell membrane</location>
        <topology evidence="1">Multi-pass membrane protein</topology>
    </subcellularLocation>
</comment>
<feature type="transmembrane region" description="Helical" evidence="8">
    <location>
        <begin position="395"/>
        <end position="414"/>
    </location>
</feature>
<reference evidence="12" key="1">
    <citation type="journal article" date="2019" name="Int. J. Syst. Evol. Microbiol.">
        <title>The Global Catalogue of Microorganisms (GCM) 10K type strain sequencing project: providing services to taxonomists for standard genome sequencing and annotation.</title>
        <authorList>
            <consortium name="The Broad Institute Genomics Platform"/>
            <consortium name="The Broad Institute Genome Sequencing Center for Infectious Disease"/>
            <person name="Wu L."/>
            <person name="Ma J."/>
        </authorList>
    </citation>
    <scope>NUCLEOTIDE SEQUENCE [LARGE SCALE GENOMIC DNA]</scope>
    <source>
        <strain evidence="12">JCM 3369</strain>
    </source>
</reference>
<dbReference type="Pfam" id="PF07690">
    <property type="entry name" value="MFS_1"/>
    <property type="match status" value="1"/>
</dbReference>
<evidence type="ECO:0000259" key="10">
    <source>
        <dbReference type="PROSITE" id="PS50850"/>
    </source>
</evidence>
<feature type="transmembrane region" description="Helical" evidence="8">
    <location>
        <begin position="234"/>
        <end position="252"/>
    </location>
</feature>
<dbReference type="CDD" id="cd17320">
    <property type="entry name" value="MFS_MdfA_MDR_like"/>
    <property type="match status" value="1"/>
</dbReference>
<keyword evidence="5 8" id="KW-0812">Transmembrane</keyword>
<feature type="domain" description="Major facilitator superfamily (MFS) profile" evidence="10">
    <location>
        <begin position="32"/>
        <end position="421"/>
    </location>
</feature>
<keyword evidence="7 8" id="KW-0472">Membrane</keyword>
<protein>
    <recommendedName>
        <fullName evidence="8">Bcr/CflA family efflux transporter</fullName>
    </recommendedName>
</protein>
<evidence type="ECO:0000256" key="6">
    <source>
        <dbReference type="ARBA" id="ARBA00022989"/>
    </source>
</evidence>
<comment type="similarity">
    <text evidence="2 8">Belongs to the major facilitator superfamily. Bcr/CmlA family.</text>
</comment>
<keyword evidence="8" id="KW-0997">Cell inner membrane</keyword>
<evidence type="ECO:0000256" key="9">
    <source>
        <dbReference type="SAM" id="MobiDB-lite"/>
    </source>
</evidence>
<dbReference type="SUPFAM" id="SSF103473">
    <property type="entry name" value="MFS general substrate transporter"/>
    <property type="match status" value="1"/>
</dbReference>
<dbReference type="InterPro" id="IPR020846">
    <property type="entry name" value="MFS_dom"/>
</dbReference>
<organism evidence="11 12">
    <name type="scientific">Roseibium aestuarii</name>
    <dbReference type="NCBI Taxonomy" id="2600299"/>
    <lineage>
        <taxon>Bacteria</taxon>
        <taxon>Pseudomonadati</taxon>
        <taxon>Pseudomonadota</taxon>
        <taxon>Alphaproteobacteria</taxon>
        <taxon>Hyphomicrobiales</taxon>
        <taxon>Stappiaceae</taxon>
        <taxon>Roseibium</taxon>
    </lineage>
</organism>
<feature type="transmembrane region" description="Helical" evidence="8">
    <location>
        <begin position="361"/>
        <end position="383"/>
    </location>
</feature>
<feature type="transmembrane region" description="Helical" evidence="8">
    <location>
        <begin position="156"/>
        <end position="175"/>
    </location>
</feature>
<evidence type="ECO:0000313" key="12">
    <source>
        <dbReference type="Proteomes" id="UP001597327"/>
    </source>
</evidence>
<dbReference type="PROSITE" id="PS50850">
    <property type="entry name" value="MFS"/>
    <property type="match status" value="1"/>
</dbReference>
<feature type="transmembrane region" description="Helical" evidence="8">
    <location>
        <begin position="301"/>
        <end position="322"/>
    </location>
</feature>
<dbReference type="RefSeq" id="WP_149891480.1">
    <property type="nucleotide sequence ID" value="NZ_JBHUFA010000001.1"/>
</dbReference>
<feature type="transmembrane region" description="Helical" evidence="8">
    <location>
        <begin position="187"/>
        <end position="206"/>
    </location>
</feature>
<name>A0ABW4JTC7_9HYPH</name>
<feature type="transmembrane region" description="Helical" evidence="8">
    <location>
        <begin position="66"/>
        <end position="86"/>
    </location>
</feature>